<organism evidence="1 2">
    <name type="scientific">Sulfuracidifex tepidarius</name>
    <dbReference type="NCBI Taxonomy" id="1294262"/>
    <lineage>
        <taxon>Archaea</taxon>
        <taxon>Thermoproteota</taxon>
        <taxon>Thermoprotei</taxon>
        <taxon>Sulfolobales</taxon>
        <taxon>Sulfolobaceae</taxon>
        <taxon>Sulfuracidifex</taxon>
    </lineage>
</organism>
<evidence type="ECO:0000313" key="1">
    <source>
        <dbReference type="EMBL" id="BBG26472.1"/>
    </source>
</evidence>
<proteinExistence type="predicted"/>
<protein>
    <submittedName>
        <fullName evidence="1">Uncharacterized protein</fullName>
    </submittedName>
</protein>
<dbReference type="Proteomes" id="UP000325030">
    <property type="component" value="Chromosome"/>
</dbReference>
<dbReference type="EMBL" id="AP018930">
    <property type="protein sequence ID" value="BBG26472.1"/>
    <property type="molecule type" value="Genomic_DNA"/>
</dbReference>
<sequence>MFSRSYSKELGGVQRGIFIETVALIALPLIDIKEPLEKGAFKYKGAIHTCLRESRLSFFL</sequence>
<accession>A0A510E1V6</accession>
<evidence type="ECO:0000313" key="2">
    <source>
        <dbReference type="Proteomes" id="UP000325030"/>
    </source>
</evidence>
<dbReference type="AlphaFoldDB" id="A0A510E1V6"/>
<name>A0A510E1V6_9CREN</name>
<reference evidence="2" key="1">
    <citation type="submission" date="2018-09" db="EMBL/GenBank/DDBJ databases">
        <title>Complete Genome Sequencing of Sulfolobus sp. JCM 16834.</title>
        <authorList>
            <person name="Kato S."/>
            <person name="Itoh T."/>
            <person name="Ohkuma M."/>
        </authorList>
    </citation>
    <scope>NUCLEOTIDE SEQUENCE [LARGE SCALE GENOMIC DNA]</scope>
    <source>
        <strain evidence="2">IC-007</strain>
    </source>
</reference>
<gene>
    <name evidence="1" type="ORF">IC007_0982</name>
</gene>